<evidence type="ECO:0000313" key="9">
    <source>
        <dbReference type="EMBL" id="PIK53119.1"/>
    </source>
</evidence>
<dbReference type="GO" id="GO:0016020">
    <property type="term" value="C:membrane"/>
    <property type="evidence" value="ECO:0007669"/>
    <property type="project" value="UniProtKB-SubCell"/>
</dbReference>
<keyword evidence="4 5" id="KW-0472">Membrane</keyword>
<accession>A0A2G8KYN8</accession>
<feature type="transmembrane region" description="Helical" evidence="7">
    <location>
        <begin position="49"/>
        <end position="69"/>
    </location>
</feature>
<evidence type="ECO:0000259" key="8">
    <source>
        <dbReference type="PROSITE" id="PS51225"/>
    </source>
</evidence>
<feature type="domain" description="MARVEL" evidence="8">
    <location>
        <begin position="13"/>
        <end position="138"/>
    </location>
</feature>
<evidence type="ECO:0000256" key="5">
    <source>
        <dbReference type="PROSITE-ProRule" id="PRU00581"/>
    </source>
</evidence>
<dbReference type="PANTHER" id="PTHR22776:SF49">
    <property type="entry name" value="MARVEL DOMAIN-CONTAINING PROTEIN"/>
    <property type="match status" value="1"/>
</dbReference>
<sequence length="191" mass="21188">MSYNVTSETTLEYLKSRSGRLTIFQTVVSLTAFIVMVTEEGHHPGAFKFFATVAFFSFLFSLCLMVAHFTGWRKSMTSFPWLLAQVIVEFAMIGLFFISSTVVASKAVRAHAGSAATMGFFLMGSYCRSLYTDFKLYRSENSTYDEQQNQAPEYPATGQQGPGMPPPQYQPPTTPSTYQTPIDTKSSAAIP</sequence>
<organism evidence="9 10">
    <name type="scientific">Stichopus japonicus</name>
    <name type="common">Sea cucumber</name>
    <dbReference type="NCBI Taxonomy" id="307972"/>
    <lineage>
        <taxon>Eukaryota</taxon>
        <taxon>Metazoa</taxon>
        <taxon>Echinodermata</taxon>
        <taxon>Eleutherozoa</taxon>
        <taxon>Echinozoa</taxon>
        <taxon>Holothuroidea</taxon>
        <taxon>Aspidochirotacea</taxon>
        <taxon>Aspidochirotida</taxon>
        <taxon>Stichopodidae</taxon>
        <taxon>Apostichopus</taxon>
    </lineage>
</organism>
<comment type="subcellular location">
    <subcellularLocation>
        <location evidence="1">Membrane</location>
        <topology evidence="1">Multi-pass membrane protein</topology>
    </subcellularLocation>
</comment>
<dbReference type="InterPro" id="IPR008253">
    <property type="entry name" value="Marvel"/>
</dbReference>
<dbReference type="Proteomes" id="UP000230750">
    <property type="component" value="Unassembled WGS sequence"/>
</dbReference>
<evidence type="ECO:0000256" key="3">
    <source>
        <dbReference type="ARBA" id="ARBA00022989"/>
    </source>
</evidence>
<evidence type="ECO:0000256" key="2">
    <source>
        <dbReference type="ARBA" id="ARBA00022692"/>
    </source>
</evidence>
<feature type="compositionally biased region" description="Polar residues" evidence="6">
    <location>
        <begin position="182"/>
        <end position="191"/>
    </location>
</feature>
<dbReference type="PANTHER" id="PTHR22776">
    <property type="entry name" value="MARVEL-CONTAINING POTENTIAL LIPID RAFT-ASSOCIATED PROTEIN"/>
    <property type="match status" value="1"/>
</dbReference>
<dbReference type="OrthoDB" id="10028364at2759"/>
<keyword evidence="2 5" id="KW-0812">Transmembrane</keyword>
<feature type="transmembrane region" description="Helical" evidence="7">
    <location>
        <begin position="110"/>
        <end position="131"/>
    </location>
</feature>
<dbReference type="InterPro" id="IPR050578">
    <property type="entry name" value="MARVEL-CKLF_proteins"/>
</dbReference>
<keyword evidence="10" id="KW-1185">Reference proteome</keyword>
<evidence type="ECO:0000256" key="4">
    <source>
        <dbReference type="ARBA" id="ARBA00023136"/>
    </source>
</evidence>
<name>A0A2G8KYN8_STIJA</name>
<comment type="caution">
    <text evidence="9">The sequence shown here is derived from an EMBL/GenBank/DDBJ whole genome shotgun (WGS) entry which is preliminary data.</text>
</comment>
<evidence type="ECO:0000256" key="7">
    <source>
        <dbReference type="SAM" id="Phobius"/>
    </source>
</evidence>
<gene>
    <name evidence="9" type="ORF">BSL78_09989</name>
</gene>
<feature type="compositionally biased region" description="Pro residues" evidence="6">
    <location>
        <begin position="163"/>
        <end position="174"/>
    </location>
</feature>
<proteinExistence type="predicted"/>
<dbReference type="AlphaFoldDB" id="A0A2G8KYN8"/>
<reference evidence="9 10" key="1">
    <citation type="journal article" date="2017" name="PLoS Biol.">
        <title>The sea cucumber genome provides insights into morphological evolution and visceral regeneration.</title>
        <authorList>
            <person name="Zhang X."/>
            <person name="Sun L."/>
            <person name="Yuan J."/>
            <person name="Sun Y."/>
            <person name="Gao Y."/>
            <person name="Zhang L."/>
            <person name="Li S."/>
            <person name="Dai H."/>
            <person name="Hamel J.F."/>
            <person name="Liu C."/>
            <person name="Yu Y."/>
            <person name="Liu S."/>
            <person name="Lin W."/>
            <person name="Guo K."/>
            <person name="Jin S."/>
            <person name="Xu P."/>
            <person name="Storey K.B."/>
            <person name="Huan P."/>
            <person name="Zhang T."/>
            <person name="Zhou Y."/>
            <person name="Zhang J."/>
            <person name="Lin C."/>
            <person name="Li X."/>
            <person name="Xing L."/>
            <person name="Huo D."/>
            <person name="Sun M."/>
            <person name="Wang L."/>
            <person name="Mercier A."/>
            <person name="Li F."/>
            <person name="Yang H."/>
            <person name="Xiang J."/>
        </authorList>
    </citation>
    <scope>NUCLEOTIDE SEQUENCE [LARGE SCALE GENOMIC DNA]</scope>
    <source>
        <strain evidence="9">Shaxun</strain>
        <tissue evidence="9">Muscle</tissue>
    </source>
</reference>
<dbReference type="EMBL" id="MRZV01000300">
    <property type="protein sequence ID" value="PIK53119.1"/>
    <property type="molecule type" value="Genomic_DNA"/>
</dbReference>
<feature type="region of interest" description="Disordered" evidence="6">
    <location>
        <begin position="145"/>
        <end position="191"/>
    </location>
</feature>
<feature type="transmembrane region" description="Helical" evidence="7">
    <location>
        <begin position="81"/>
        <end position="104"/>
    </location>
</feature>
<evidence type="ECO:0000256" key="1">
    <source>
        <dbReference type="ARBA" id="ARBA00004141"/>
    </source>
</evidence>
<evidence type="ECO:0000256" key="6">
    <source>
        <dbReference type="SAM" id="MobiDB-lite"/>
    </source>
</evidence>
<dbReference type="Pfam" id="PF01284">
    <property type="entry name" value="MARVEL"/>
    <property type="match status" value="1"/>
</dbReference>
<keyword evidence="3 7" id="KW-1133">Transmembrane helix</keyword>
<feature type="transmembrane region" description="Helical" evidence="7">
    <location>
        <begin position="21"/>
        <end position="37"/>
    </location>
</feature>
<evidence type="ECO:0000313" key="10">
    <source>
        <dbReference type="Proteomes" id="UP000230750"/>
    </source>
</evidence>
<protein>
    <recommendedName>
        <fullName evidence="8">MARVEL domain-containing protein</fullName>
    </recommendedName>
</protein>
<dbReference type="PROSITE" id="PS51225">
    <property type="entry name" value="MARVEL"/>
    <property type="match status" value="1"/>
</dbReference>